<dbReference type="InterPro" id="IPR006527">
    <property type="entry name" value="F-box-assoc_dom_typ1"/>
</dbReference>
<dbReference type="Pfam" id="PF07734">
    <property type="entry name" value="FBA_1"/>
    <property type="match status" value="1"/>
</dbReference>
<dbReference type="PANTHER" id="PTHR31672">
    <property type="entry name" value="BNACNNG10540D PROTEIN"/>
    <property type="match status" value="1"/>
</dbReference>
<protein>
    <recommendedName>
        <fullName evidence="1">F-box domain-containing protein</fullName>
    </recommendedName>
</protein>
<dbReference type="AlphaFoldDB" id="B9SYS5"/>
<sequence>MSDRISPEVVAEILVRSELQTILRCRCVCQQWRSIIDDTNFIKYHIDYSTKTNTNYSFYLKEVNGDFYDLDLDTINACESLEICNLPNIISGTLIGSCNGLLCFRNEKSEDVFIVNPTTRKECWVSGILLANFHNSSTRLSPDVNSVVWTGYGFGYDHVADDYKVVRVAEISYSHQRVVNADNGIGNSNAGFLEYEMVICYVKTGVVRVLKMPYHTRTSQKVGVLADGALHWVMGRYDDLSSPNVIVGYNLGTCEFLEVPQPDSVGNGFRVDIGLFGTWLCIFATDDLDMCIDVWMMKEYGVKESWTKLCSIPHIETCYDFIRPLSFWKRGSEVLLELDDARIVWYDIEKKRVRDVLLRRSQKSYFETIICLRSLAPLPSNENGEMDEI</sequence>
<evidence type="ECO:0000313" key="2">
    <source>
        <dbReference type="EMBL" id="EEF31229.1"/>
    </source>
</evidence>
<keyword evidence="3" id="KW-1185">Reference proteome</keyword>
<dbReference type="PANTHER" id="PTHR31672:SF13">
    <property type="entry name" value="F-BOX PROTEIN CPR30-LIKE"/>
    <property type="match status" value="1"/>
</dbReference>
<accession>B9SYS5</accession>
<dbReference type="InterPro" id="IPR036047">
    <property type="entry name" value="F-box-like_dom_sf"/>
</dbReference>
<name>B9SYS5_RICCO</name>
<dbReference type="SMART" id="SM00256">
    <property type="entry name" value="FBOX"/>
    <property type="match status" value="1"/>
</dbReference>
<feature type="domain" description="F-box" evidence="1">
    <location>
        <begin position="5"/>
        <end position="45"/>
    </location>
</feature>
<dbReference type="Gene3D" id="1.20.1280.50">
    <property type="match status" value="1"/>
</dbReference>
<dbReference type="InterPro" id="IPR017451">
    <property type="entry name" value="F-box-assoc_interact_dom"/>
</dbReference>
<dbReference type="Pfam" id="PF00646">
    <property type="entry name" value="F-box"/>
    <property type="match status" value="1"/>
</dbReference>
<gene>
    <name evidence="2" type="ORF">RCOM_0362080</name>
</gene>
<proteinExistence type="predicted"/>
<dbReference type="STRING" id="3988.B9SYS5"/>
<dbReference type="NCBIfam" id="TIGR01640">
    <property type="entry name" value="F_box_assoc_1"/>
    <property type="match status" value="1"/>
</dbReference>
<reference evidence="3" key="1">
    <citation type="journal article" date="2010" name="Nat. Biotechnol.">
        <title>Draft genome sequence of the oilseed species Ricinus communis.</title>
        <authorList>
            <person name="Chan A.P."/>
            <person name="Crabtree J."/>
            <person name="Zhao Q."/>
            <person name="Lorenzi H."/>
            <person name="Orvis J."/>
            <person name="Puiu D."/>
            <person name="Melake-Berhan A."/>
            <person name="Jones K.M."/>
            <person name="Redman J."/>
            <person name="Chen G."/>
            <person name="Cahoon E.B."/>
            <person name="Gedil M."/>
            <person name="Stanke M."/>
            <person name="Haas B.J."/>
            <person name="Wortman J.R."/>
            <person name="Fraser-Liggett C.M."/>
            <person name="Ravel J."/>
            <person name="Rabinowicz P.D."/>
        </authorList>
    </citation>
    <scope>NUCLEOTIDE SEQUENCE [LARGE SCALE GENOMIC DNA]</scope>
    <source>
        <strain evidence="3">cv. Hale</strain>
    </source>
</reference>
<dbReference type="InParanoid" id="B9SYS5"/>
<evidence type="ECO:0000259" key="1">
    <source>
        <dbReference type="SMART" id="SM00256"/>
    </source>
</evidence>
<dbReference type="InterPro" id="IPR050796">
    <property type="entry name" value="SCF_F-box_component"/>
</dbReference>
<organism evidence="2 3">
    <name type="scientific">Ricinus communis</name>
    <name type="common">Castor bean</name>
    <dbReference type="NCBI Taxonomy" id="3988"/>
    <lineage>
        <taxon>Eukaryota</taxon>
        <taxon>Viridiplantae</taxon>
        <taxon>Streptophyta</taxon>
        <taxon>Embryophyta</taxon>
        <taxon>Tracheophyta</taxon>
        <taxon>Spermatophyta</taxon>
        <taxon>Magnoliopsida</taxon>
        <taxon>eudicotyledons</taxon>
        <taxon>Gunneridae</taxon>
        <taxon>Pentapetalae</taxon>
        <taxon>rosids</taxon>
        <taxon>fabids</taxon>
        <taxon>Malpighiales</taxon>
        <taxon>Euphorbiaceae</taxon>
        <taxon>Acalyphoideae</taxon>
        <taxon>Acalypheae</taxon>
        <taxon>Ricinus</taxon>
    </lineage>
</organism>
<dbReference type="SUPFAM" id="SSF81383">
    <property type="entry name" value="F-box domain"/>
    <property type="match status" value="1"/>
</dbReference>
<dbReference type="eggNOG" id="ENOG502QVMN">
    <property type="taxonomic scope" value="Eukaryota"/>
</dbReference>
<dbReference type="Proteomes" id="UP000008311">
    <property type="component" value="Unassembled WGS sequence"/>
</dbReference>
<dbReference type="InterPro" id="IPR001810">
    <property type="entry name" value="F-box_dom"/>
</dbReference>
<evidence type="ECO:0000313" key="3">
    <source>
        <dbReference type="Proteomes" id="UP000008311"/>
    </source>
</evidence>
<dbReference type="EMBL" id="EQ974258">
    <property type="protein sequence ID" value="EEF31229.1"/>
    <property type="molecule type" value="Genomic_DNA"/>
</dbReference>